<dbReference type="AlphaFoldDB" id="A0A3D8I4A8"/>
<feature type="transmembrane region" description="Helical" evidence="10">
    <location>
        <begin position="89"/>
        <end position="108"/>
    </location>
</feature>
<feature type="transmembrane region" description="Helical" evidence="10">
    <location>
        <begin position="34"/>
        <end position="55"/>
    </location>
</feature>
<dbReference type="GO" id="GO:1903711">
    <property type="term" value="P:spermidine transmembrane transport"/>
    <property type="evidence" value="ECO:0007669"/>
    <property type="project" value="TreeGrafter"/>
</dbReference>
<evidence type="ECO:0000256" key="8">
    <source>
        <dbReference type="ARBA" id="ARBA00023136"/>
    </source>
</evidence>
<evidence type="ECO:0000256" key="3">
    <source>
        <dbReference type="ARBA" id="ARBA00021112"/>
    </source>
</evidence>
<dbReference type="GO" id="GO:0015199">
    <property type="term" value="F:amino-acid betaine transmembrane transporter activity"/>
    <property type="evidence" value="ECO:0007669"/>
    <property type="project" value="TreeGrafter"/>
</dbReference>
<dbReference type="InterPro" id="IPR045324">
    <property type="entry name" value="Small_multidrug_res"/>
</dbReference>
<evidence type="ECO:0000256" key="7">
    <source>
        <dbReference type="ARBA" id="ARBA00022989"/>
    </source>
</evidence>
<evidence type="ECO:0000256" key="6">
    <source>
        <dbReference type="ARBA" id="ARBA00022692"/>
    </source>
</evidence>
<evidence type="ECO:0000256" key="1">
    <source>
        <dbReference type="ARBA" id="ARBA00004429"/>
    </source>
</evidence>
<dbReference type="GO" id="GO:0005886">
    <property type="term" value="C:plasma membrane"/>
    <property type="evidence" value="ECO:0007669"/>
    <property type="project" value="UniProtKB-SubCell"/>
</dbReference>
<reference evidence="11 12" key="1">
    <citation type="submission" date="2018-04" db="EMBL/GenBank/DDBJ databases">
        <title>Novel Campyloabacter and Helicobacter Species and Strains.</title>
        <authorList>
            <person name="Mannion A.J."/>
            <person name="Shen Z."/>
            <person name="Fox J.G."/>
        </authorList>
    </citation>
    <scope>NUCLEOTIDE SEQUENCE [LARGE SCALE GENOMIC DNA]</scope>
    <source>
        <strain evidence="11 12">MIT 98-6070</strain>
    </source>
</reference>
<keyword evidence="5" id="KW-0997">Cell inner membrane</keyword>
<dbReference type="GO" id="GO:0031460">
    <property type="term" value="P:glycine betaine transport"/>
    <property type="evidence" value="ECO:0007669"/>
    <property type="project" value="TreeGrafter"/>
</dbReference>
<dbReference type="PANTHER" id="PTHR30561:SF2">
    <property type="entry name" value="SPERMIDINE EXPORT PROTEIN MDTJ"/>
    <property type="match status" value="1"/>
</dbReference>
<keyword evidence="12" id="KW-1185">Reference proteome</keyword>
<comment type="caution">
    <text evidence="11">The sequence shown here is derived from an EMBL/GenBank/DDBJ whole genome shotgun (WGS) entry which is preliminary data.</text>
</comment>
<dbReference type="PANTHER" id="PTHR30561">
    <property type="entry name" value="SMR FAMILY PROTON-DEPENDENT DRUG EFFLUX TRANSPORTER SUGE"/>
    <property type="match status" value="1"/>
</dbReference>
<dbReference type="Pfam" id="PF00893">
    <property type="entry name" value="Multi_Drug_Res"/>
    <property type="match status" value="1"/>
</dbReference>
<dbReference type="EMBL" id="NXLR01000013">
    <property type="protein sequence ID" value="RDU59361.1"/>
    <property type="molecule type" value="Genomic_DNA"/>
</dbReference>
<dbReference type="InterPro" id="IPR000390">
    <property type="entry name" value="Small_drug/metabolite_transptr"/>
</dbReference>
<evidence type="ECO:0000256" key="5">
    <source>
        <dbReference type="ARBA" id="ARBA00022519"/>
    </source>
</evidence>
<evidence type="ECO:0000256" key="4">
    <source>
        <dbReference type="ARBA" id="ARBA00022475"/>
    </source>
</evidence>
<dbReference type="SUPFAM" id="SSF103481">
    <property type="entry name" value="Multidrug resistance efflux transporter EmrE"/>
    <property type="match status" value="1"/>
</dbReference>
<accession>A0A3D8I4A8</accession>
<evidence type="ECO:0000313" key="12">
    <source>
        <dbReference type="Proteomes" id="UP000256599"/>
    </source>
</evidence>
<comment type="subunit">
    <text evidence="2">Forms a complex with MdtI.</text>
</comment>
<feature type="transmembrane region" description="Helical" evidence="10">
    <location>
        <begin position="7"/>
        <end position="28"/>
    </location>
</feature>
<dbReference type="RefSeq" id="WP_104700254.1">
    <property type="nucleotide sequence ID" value="NZ_FZPP01000023.1"/>
</dbReference>
<evidence type="ECO:0000256" key="10">
    <source>
        <dbReference type="SAM" id="Phobius"/>
    </source>
</evidence>
<sequence>MSLIKAYVFLFCAVMVEIIALSLLKATLQEEYRNFGLLGMYILLVLSYFFMALCLKRLPISIAYAIWEALGGLCVTLIGIFYFNEELSFYQKCGILLALCGICLMNYAELRAHRRQR</sequence>
<protein>
    <recommendedName>
        <fullName evidence="3">Spermidine export protein MdtJ</fullName>
    </recommendedName>
</protein>
<evidence type="ECO:0000313" key="11">
    <source>
        <dbReference type="EMBL" id="RDU59361.1"/>
    </source>
</evidence>
<dbReference type="Proteomes" id="UP000256599">
    <property type="component" value="Unassembled WGS sequence"/>
</dbReference>
<comment type="similarity">
    <text evidence="9">Belongs to the drug/metabolite transporter (DMT) superfamily. Small multidrug resistance (SMR) (TC 2.A.7.1) family.</text>
</comment>
<dbReference type="GO" id="GO:0015297">
    <property type="term" value="F:antiporter activity"/>
    <property type="evidence" value="ECO:0007669"/>
    <property type="project" value="TreeGrafter"/>
</dbReference>
<name>A0A3D8I4A8_9HELI</name>
<proteinExistence type="inferred from homology"/>
<evidence type="ECO:0000256" key="2">
    <source>
        <dbReference type="ARBA" id="ARBA00011358"/>
    </source>
</evidence>
<keyword evidence="6 9" id="KW-0812">Transmembrane</keyword>
<gene>
    <name evidence="11" type="ORF">CQA63_06890</name>
</gene>
<keyword evidence="4" id="KW-1003">Cell membrane</keyword>
<dbReference type="InterPro" id="IPR037185">
    <property type="entry name" value="EmrE-like"/>
</dbReference>
<dbReference type="OrthoDB" id="5325642at2"/>
<organism evidence="11 12">
    <name type="scientific">Helicobacter marmotae</name>
    <dbReference type="NCBI Taxonomy" id="152490"/>
    <lineage>
        <taxon>Bacteria</taxon>
        <taxon>Pseudomonadati</taxon>
        <taxon>Campylobacterota</taxon>
        <taxon>Epsilonproteobacteria</taxon>
        <taxon>Campylobacterales</taxon>
        <taxon>Helicobacteraceae</taxon>
        <taxon>Helicobacter</taxon>
    </lineage>
</organism>
<keyword evidence="8 10" id="KW-0472">Membrane</keyword>
<keyword evidence="7 10" id="KW-1133">Transmembrane helix</keyword>
<comment type="subcellular location">
    <subcellularLocation>
        <location evidence="1">Cell inner membrane</location>
        <topology evidence="1">Multi-pass membrane protein</topology>
    </subcellularLocation>
    <subcellularLocation>
        <location evidence="9">Cell membrane</location>
        <topology evidence="9">Multi-pass membrane protein</topology>
    </subcellularLocation>
</comment>
<dbReference type="GO" id="GO:0015220">
    <property type="term" value="F:choline transmembrane transporter activity"/>
    <property type="evidence" value="ECO:0007669"/>
    <property type="project" value="TreeGrafter"/>
</dbReference>
<dbReference type="Gene3D" id="1.10.3730.20">
    <property type="match status" value="1"/>
</dbReference>
<evidence type="ECO:0000256" key="9">
    <source>
        <dbReference type="RuleBase" id="RU003942"/>
    </source>
</evidence>
<feature type="transmembrane region" description="Helical" evidence="10">
    <location>
        <begin position="62"/>
        <end position="83"/>
    </location>
</feature>